<keyword evidence="2" id="KW-0479">Metal-binding</keyword>
<reference evidence="4" key="1">
    <citation type="submission" date="2017-04" db="EMBL/GenBank/DDBJ databases">
        <authorList>
            <person name="Varghese N."/>
            <person name="Submissions S."/>
        </authorList>
    </citation>
    <scope>NUCLEOTIDE SEQUENCE [LARGE SCALE GENOMIC DNA]</scope>
</reference>
<dbReference type="Proteomes" id="UP000194420">
    <property type="component" value="Unassembled WGS sequence"/>
</dbReference>
<dbReference type="AlphaFoldDB" id="A0A1Y6FM54"/>
<proteinExistence type="inferred from homology"/>
<dbReference type="RefSeq" id="WP_086438886.1">
    <property type="nucleotide sequence ID" value="NZ_FXWG01000004.1"/>
</dbReference>
<dbReference type="OrthoDB" id="5522954at2"/>
<gene>
    <name evidence="3" type="ORF">SAMN06297468_2999</name>
</gene>
<keyword evidence="2" id="KW-0503">Monooxygenase</keyword>
<accession>A0A1Y6FM54</accession>
<evidence type="ECO:0000256" key="2">
    <source>
        <dbReference type="RuleBase" id="RU000461"/>
    </source>
</evidence>
<keyword evidence="4" id="KW-1185">Reference proteome</keyword>
<dbReference type="CDD" id="cd11033">
    <property type="entry name" value="CYP142-like"/>
    <property type="match status" value="1"/>
</dbReference>
<dbReference type="PANTHER" id="PTHR46696">
    <property type="entry name" value="P450, PUTATIVE (EUROFUNG)-RELATED"/>
    <property type="match status" value="1"/>
</dbReference>
<organism evidence="3 4">
    <name type="scientific">Altererythrobacter xiamenensis</name>
    <dbReference type="NCBI Taxonomy" id="1316679"/>
    <lineage>
        <taxon>Bacteria</taxon>
        <taxon>Pseudomonadati</taxon>
        <taxon>Pseudomonadota</taxon>
        <taxon>Alphaproteobacteria</taxon>
        <taxon>Sphingomonadales</taxon>
        <taxon>Erythrobacteraceae</taxon>
        <taxon>Altererythrobacter</taxon>
    </lineage>
</organism>
<dbReference type="GO" id="GO:0016705">
    <property type="term" value="F:oxidoreductase activity, acting on paired donors, with incorporation or reduction of molecular oxygen"/>
    <property type="evidence" value="ECO:0007669"/>
    <property type="project" value="InterPro"/>
</dbReference>
<dbReference type="InterPro" id="IPR002397">
    <property type="entry name" value="Cyt_P450_B"/>
</dbReference>
<dbReference type="InterPro" id="IPR001128">
    <property type="entry name" value="Cyt_P450"/>
</dbReference>
<dbReference type="PROSITE" id="PS00086">
    <property type="entry name" value="CYTOCHROME_P450"/>
    <property type="match status" value="1"/>
</dbReference>
<dbReference type="PANTHER" id="PTHR46696:SF1">
    <property type="entry name" value="CYTOCHROME P450 YJIB-RELATED"/>
    <property type="match status" value="1"/>
</dbReference>
<sequence>MATAADLTVKPAEIDPIDVTRAELYTEDRWQEPFRQLRRHAPIQWVPESKYGAYWSVSSHKPIQHIEALPKLFSSDWRYGGITLAAESDTLLPNEIRQPMFIAMDPPEHTAQRRTVAPSFGPGEVAAMKEECRERTAEVLDALPIGKAFDWVQRVSIELTTGQLAKLFGFPWEERHKLTEWSDYGGDITMFRDADALAARNAKMQEMGMAFAALWQERMANQGAAGGKDLISVMIQSDAMNHMSEEEFIGNLILLIVGGNDTTRNSMSGYAYGLNQFPEEREKLEQDPDLIPNAVQEIIRWQTPLAHMRRVLTEDTDMFGHDMKKGDRVALWYISANRDEEVFDDPDAIRVDRENARRHLSFGYGIHRCVGARVAELQLITLFEEMAKRRLRVNVLSEPERVPACFVHGYKSMQVELSTY</sequence>
<evidence type="ECO:0000313" key="4">
    <source>
        <dbReference type="Proteomes" id="UP000194420"/>
    </source>
</evidence>
<dbReference type="SUPFAM" id="SSF48264">
    <property type="entry name" value="Cytochrome P450"/>
    <property type="match status" value="1"/>
</dbReference>
<dbReference type="InterPro" id="IPR017972">
    <property type="entry name" value="Cyt_P450_CS"/>
</dbReference>
<comment type="similarity">
    <text evidence="1 2">Belongs to the cytochrome P450 family.</text>
</comment>
<evidence type="ECO:0000256" key="1">
    <source>
        <dbReference type="ARBA" id="ARBA00010617"/>
    </source>
</evidence>
<dbReference type="EMBL" id="FXWG01000004">
    <property type="protein sequence ID" value="SMQ75849.1"/>
    <property type="molecule type" value="Genomic_DNA"/>
</dbReference>
<dbReference type="InterPro" id="IPR036396">
    <property type="entry name" value="Cyt_P450_sf"/>
</dbReference>
<dbReference type="PRINTS" id="PR00359">
    <property type="entry name" value="BP450"/>
</dbReference>
<dbReference type="Pfam" id="PF00067">
    <property type="entry name" value="p450"/>
    <property type="match status" value="1"/>
</dbReference>
<keyword evidence="2" id="KW-0560">Oxidoreductase</keyword>
<dbReference type="GO" id="GO:0004497">
    <property type="term" value="F:monooxygenase activity"/>
    <property type="evidence" value="ECO:0007669"/>
    <property type="project" value="UniProtKB-KW"/>
</dbReference>
<name>A0A1Y6FM54_9SPHN</name>
<protein>
    <submittedName>
        <fullName evidence="3">Cytochrome P450</fullName>
    </submittedName>
</protein>
<evidence type="ECO:0000313" key="3">
    <source>
        <dbReference type="EMBL" id="SMQ75849.1"/>
    </source>
</evidence>
<keyword evidence="2" id="KW-0349">Heme</keyword>
<dbReference type="GO" id="GO:0020037">
    <property type="term" value="F:heme binding"/>
    <property type="evidence" value="ECO:0007669"/>
    <property type="project" value="InterPro"/>
</dbReference>
<dbReference type="GO" id="GO:0005506">
    <property type="term" value="F:iron ion binding"/>
    <property type="evidence" value="ECO:0007669"/>
    <property type="project" value="InterPro"/>
</dbReference>
<keyword evidence="2" id="KW-0408">Iron</keyword>
<dbReference type="Gene3D" id="1.10.630.10">
    <property type="entry name" value="Cytochrome P450"/>
    <property type="match status" value="1"/>
</dbReference>